<comment type="caution">
    <text evidence="4">The sequence shown here is derived from an EMBL/GenBank/DDBJ whole genome shotgun (WGS) entry which is preliminary data.</text>
</comment>
<dbReference type="GO" id="GO:0005741">
    <property type="term" value="C:mitochondrial outer membrane"/>
    <property type="evidence" value="ECO:0007669"/>
    <property type="project" value="UniProtKB-SubCell"/>
</dbReference>
<dbReference type="Proteomes" id="UP000076154">
    <property type="component" value="Unassembled WGS sequence"/>
</dbReference>
<dbReference type="OrthoDB" id="430436at2759"/>
<evidence type="ECO:0000259" key="3">
    <source>
        <dbReference type="Pfam" id="PF13460"/>
    </source>
</evidence>
<dbReference type="InParanoid" id="A0A369JD92"/>
<dbReference type="SUPFAM" id="SSF51735">
    <property type="entry name" value="NAD(P)-binding Rossmann-fold domains"/>
    <property type="match status" value="1"/>
</dbReference>
<dbReference type="STRING" id="39966.A0A369JD92"/>
<dbReference type="PANTHER" id="PTHR14097">
    <property type="entry name" value="OXIDOREDUCTASE HTATIP2"/>
    <property type="match status" value="1"/>
</dbReference>
<protein>
    <submittedName>
        <fullName evidence="4">Oxidoreductase HTATIP2</fullName>
    </submittedName>
</protein>
<evidence type="ECO:0000256" key="1">
    <source>
        <dbReference type="ARBA" id="ARBA00004450"/>
    </source>
</evidence>
<comment type="subcellular location">
    <subcellularLocation>
        <location evidence="1">Mitochondrion outer membrane</location>
        <topology evidence="1">Peripheral membrane protein</topology>
    </subcellularLocation>
</comment>
<dbReference type="Gene3D" id="3.40.50.720">
    <property type="entry name" value="NAD(P)-binding Rossmann-like Domain"/>
    <property type="match status" value="1"/>
</dbReference>
<evidence type="ECO:0000256" key="2">
    <source>
        <dbReference type="ARBA" id="ARBA00006617"/>
    </source>
</evidence>
<dbReference type="Pfam" id="PF13460">
    <property type="entry name" value="NAD_binding_10"/>
    <property type="match status" value="1"/>
</dbReference>
<dbReference type="AlphaFoldDB" id="A0A369JD92"/>
<dbReference type="InterPro" id="IPR036291">
    <property type="entry name" value="NAD(P)-bd_dom_sf"/>
</dbReference>
<sequence length="239" mass="25103">MSSALLLGATGQVGQHVLKELLSSPDFTKVGEFGRRVTDLSSITTGKDKLVQKTIDFEKLEEAGLKEEKWDVVFITLGTTKKAAGSAEAFEKIDREYVINAARAAKADDISQRVVYVSSIGANASSSFLYTKSKGLTEQGLASLGYDDTIVFRPALLAGTHRADRRFAESLVAPFLTLASYITDSAQIQISTLAKSVVAAGKLGSAALPAAAKAAKAGKADAQFTLIDNAGALALAKSV</sequence>
<proteinExistence type="inferred from homology"/>
<keyword evidence="5" id="KW-1185">Reference proteome</keyword>
<evidence type="ECO:0000313" key="5">
    <source>
        <dbReference type="Proteomes" id="UP000076154"/>
    </source>
</evidence>
<evidence type="ECO:0000313" key="4">
    <source>
        <dbReference type="EMBL" id="RDB18567.1"/>
    </source>
</evidence>
<accession>A0A369JD92</accession>
<comment type="similarity">
    <text evidence="2">Belongs to the FMP52 family.</text>
</comment>
<reference evidence="4" key="1">
    <citation type="submission" date="2018-04" db="EMBL/GenBank/DDBJ databases">
        <title>Whole genome sequencing of Hypsizygus marmoreus.</title>
        <authorList>
            <person name="Choi I.-G."/>
            <person name="Min B."/>
            <person name="Kim J.-G."/>
            <person name="Kim S."/>
            <person name="Oh Y.-L."/>
            <person name="Kong W.-S."/>
            <person name="Park H."/>
            <person name="Jeong J."/>
            <person name="Song E.-S."/>
        </authorList>
    </citation>
    <scope>NUCLEOTIDE SEQUENCE [LARGE SCALE GENOMIC DNA]</scope>
    <source>
        <strain evidence="4">51987-8</strain>
    </source>
</reference>
<name>A0A369JD92_HYPMA</name>
<feature type="domain" description="NAD(P)-binding" evidence="3">
    <location>
        <begin position="8"/>
        <end position="158"/>
    </location>
</feature>
<organism evidence="4 5">
    <name type="scientific">Hypsizygus marmoreus</name>
    <name type="common">White beech mushroom</name>
    <name type="synonym">Agaricus marmoreus</name>
    <dbReference type="NCBI Taxonomy" id="39966"/>
    <lineage>
        <taxon>Eukaryota</taxon>
        <taxon>Fungi</taxon>
        <taxon>Dikarya</taxon>
        <taxon>Basidiomycota</taxon>
        <taxon>Agaricomycotina</taxon>
        <taxon>Agaricomycetes</taxon>
        <taxon>Agaricomycetidae</taxon>
        <taxon>Agaricales</taxon>
        <taxon>Tricholomatineae</taxon>
        <taxon>Lyophyllaceae</taxon>
        <taxon>Hypsizygus</taxon>
    </lineage>
</organism>
<dbReference type="PANTHER" id="PTHR14097:SF7">
    <property type="entry name" value="OXIDOREDUCTASE HTATIP2"/>
    <property type="match status" value="1"/>
</dbReference>
<dbReference type="GO" id="GO:0051170">
    <property type="term" value="P:import into nucleus"/>
    <property type="evidence" value="ECO:0007669"/>
    <property type="project" value="TreeGrafter"/>
</dbReference>
<dbReference type="InterPro" id="IPR016040">
    <property type="entry name" value="NAD(P)-bd_dom"/>
</dbReference>
<gene>
    <name evidence="4" type="primary">HTATIP2</name>
    <name evidence="4" type="ORF">Hypma_000214</name>
</gene>
<dbReference type="EMBL" id="LUEZ02000101">
    <property type="protein sequence ID" value="RDB18567.1"/>
    <property type="molecule type" value="Genomic_DNA"/>
</dbReference>